<keyword evidence="3" id="KW-1185">Reference proteome</keyword>
<protein>
    <submittedName>
        <fullName evidence="2">DUF262 domain-containing protein</fullName>
    </submittedName>
</protein>
<dbReference type="InterPro" id="IPR004919">
    <property type="entry name" value="GmrSD_N"/>
</dbReference>
<dbReference type="EMBL" id="JACLHY010000001">
    <property type="protein sequence ID" value="MBC8766844.1"/>
    <property type="molecule type" value="Genomic_DNA"/>
</dbReference>
<evidence type="ECO:0000313" key="2">
    <source>
        <dbReference type="EMBL" id="MBC8766844.1"/>
    </source>
</evidence>
<feature type="domain" description="GmrSD restriction endonucleases N-terminal" evidence="1">
    <location>
        <begin position="19"/>
        <end position="157"/>
    </location>
</feature>
<gene>
    <name evidence="2" type="ORF">H4O18_02450</name>
</gene>
<dbReference type="RefSeq" id="WP_187581505.1">
    <property type="nucleotide sequence ID" value="NZ_JACLHY010000001.1"/>
</dbReference>
<accession>A0ABR7QIC1</accession>
<comment type="caution">
    <text evidence="2">The sequence shown here is derived from an EMBL/GenBank/DDBJ whole genome shotgun (WGS) entry which is preliminary data.</text>
</comment>
<evidence type="ECO:0000259" key="1">
    <source>
        <dbReference type="Pfam" id="PF03235"/>
    </source>
</evidence>
<organism evidence="2 3">
    <name type="scientific">Arenibacter arenosicollis</name>
    <dbReference type="NCBI Taxonomy" id="2762274"/>
    <lineage>
        <taxon>Bacteria</taxon>
        <taxon>Pseudomonadati</taxon>
        <taxon>Bacteroidota</taxon>
        <taxon>Flavobacteriia</taxon>
        <taxon>Flavobacteriales</taxon>
        <taxon>Flavobacteriaceae</taxon>
        <taxon>Arenibacter</taxon>
    </lineage>
</organism>
<dbReference type="Proteomes" id="UP000618952">
    <property type="component" value="Unassembled WGS sequence"/>
</dbReference>
<dbReference type="PANTHER" id="PTHR39639">
    <property type="entry name" value="CHROMOSOME 16, WHOLE GENOME SHOTGUN SEQUENCE"/>
    <property type="match status" value="1"/>
</dbReference>
<name>A0ABR7QIC1_9FLAO</name>
<evidence type="ECO:0000313" key="3">
    <source>
        <dbReference type="Proteomes" id="UP000618952"/>
    </source>
</evidence>
<proteinExistence type="predicted"/>
<dbReference type="PANTHER" id="PTHR39639:SF1">
    <property type="entry name" value="DUF262 DOMAIN-CONTAINING PROTEIN"/>
    <property type="match status" value="1"/>
</dbReference>
<reference evidence="2 3" key="1">
    <citation type="submission" date="2020-08" db="EMBL/GenBank/DDBJ databases">
        <title>Arenibacter gaetbuli sp. nov., isolated from a sand dune.</title>
        <authorList>
            <person name="Park S."/>
            <person name="Yoon J.-H."/>
        </authorList>
    </citation>
    <scope>NUCLEOTIDE SEQUENCE [LARGE SCALE GENOMIC DNA]</scope>
    <source>
        <strain evidence="2 3">BSSL-BM3</strain>
    </source>
</reference>
<dbReference type="Pfam" id="PF03235">
    <property type="entry name" value="GmrSD_N"/>
    <property type="match status" value="1"/>
</dbReference>
<sequence>MKNFDTRTYNISDFIEWNENGHLELSPDFQRRSVWTEKAKSYLIDTIIRGKPIPKILISQRLQGTKNVRIVVDGQQRLRTMLGFYNGDFKISRVHNEEYAGKTFDSLPKEVQNEFLKYELGVDLLFDMPYEDILDIFARINSYTVKLTTQEIYNARYVGYFKQTIFNYGLKYVSYWIDAGILTKANVSRMAEAEMSADLFVSLIDSVRTNKGVETYYKRYEEDEGELPKAKEKFDKIMSYIGAIYPSAELRNTNWKRTPLFYTFFTSIGHSLYGLKGLENTPRPKLSEKLVGKIRVALDEISLKYDEYTEEKDAEIPSEYKDFIYYTRRGTTDTAARIARADFVCKKINSFLAN</sequence>